<proteinExistence type="predicted"/>
<dbReference type="PANTHER" id="PTHR43327:SF10">
    <property type="entry name" value="STOMATIN-LIKE PROTEIN 2, MITOCHONDRIAL"/>
    <property type="match status" value="1"/>
</dbReference>
<protein>
    <recommendedName>
        <fullName evidence="2">Band 7 domain-containing protein</fullName>
    </recommendedName>
</protein>
<feature type="non-terminal residue" evidence="3">
    <location>
        <position position="1"/>
    </location>
</feature>
<dbReference type="Pfam" id="PF01145">
    <property type="entry name" value="Band_7"/>
    <property type="match status" value="1"/>
</dbReference>
<dbReference type="EMBL" id="NHRY01000126">
    <property type="protein sequence ID" value="PPQ34205.1"/>
    <property type="molecule type" value="Genomic_DNA"/>
</dbReference>
<dbReference type="InterPro" id="IPR036013">
    <property type="entry name" value="Band_7/SPFH_dom_sf"/>
</dbReference>
<keyword evidence="4" id="KW-1185">Reference proteome</keyword>
<evidence type="ECO:0000313" key="4">
    <source>
        <dbReference type="Proteomes" id="UP000239724"/>
    </source>
</evidence>
<name>A0A2S6NHT6_RHOGL</name>
<evidence type="ECO:0000259" key="2">
    <source>
        <dbReference type="Pfam" id="PF01145"/>
    </source>
</evidence>
<dbReference type="RefSeq" id="WP_204848239.1">
    <property type="nucleotide sequence ID" value="NZ_NHRY01000126.1"/>
</dbReference>
<organism evidence="3 4">
    <name type="scientific">Rhodopila globiformis</name>
    <name type="common">Rhodopseudomonas globiformis</name>
    <dbReference type="NCBI Taxonomy" id="1071"/>
    <lineage>
        <taxon>Bacteria</taxon>
        <taxon>Pseudomonadati</taxon>
        <taxon>Pseudomonadota</taxon>
        <taxon>Alphaproteobacteria</taxon>
        <taxon>Acetobacterales</taxon>
        <taxon>Acetobacteraceae</taxon>
        <taxon>Rhodopila</taxon>
    </lineage>
</organism>
<reference evidence="3 4" key="1">
    <citation type="journal article" date="2018" name="Arch. Microbiol.">
        <title>New insights into the metabolic potential of the phototrophic purple bacterium Rhodopila globiformis DSM 161(T) from its draft genome sequence and evidence for a vanadium-dependent nitrogenase.</title>
        <authorList>
            <person name="Imhoff J.F."/>
            <person name="Rahn T."/>
            <person name="Kunzel S."/>
            <person name="Neulinger S.C."/>
        </authorList>
    </citation>
    <scope>NUCLEOTIDE SEQUENCE [LARGE SCALE GENOMIC DNA]</scope>
    <source>
        <strain evidence="3 4">DSM 161</strain>
    </source>
</reference>
<evidence type="ECO:0000313" key="3">
    <source>
        <dbReference type="EMBL" id="PPQ34205.1"/>
    </source>
</evidence>
<dbReference type="Gene3D" id="3.30.479.30">
    <property type="entry name" value="Band 7 domain"/>
    <property type="match status" value="1"/>
</dbReference>
<sequence length="263" mass="27676">RSHSRSAEAPPPPSADRLWERAHPNEAWLLVAAARDGRQSFQMVNADIRLFYRIGLSDAAALDATYRVADPPALLRQAAGRVMAAFFAGRTLNAVLGDNREAMAGHLRALLQRDLDAAGSGLDLTAVVIDAIHPPGGAADAYHAVQAAQINAEASIDAERGRAQATLADARQSATALETDATATAVELTGTATADATRFAADRDAAASARDLVLFERRLARLVALIPKTDVIIMDNRISAADAPLIDLRPPPGNPADAIIGNN</sequence>
<dbReference type="SUPFAM" id="SSF117892">
    <property type="entry name" value="Band 7/SPFH domain"/>
    <property type="match status" value="1"/>
</dbReference>
<dbReference type="Proteomes" id="UP000239724">
    <property type="component" value="Unassembled WGS sequence"/>
</dbReference>
<dbReference type="AlphaFoldDB" id="A0A2S6NHT6"/>
<feature type="domain" description="Band 7" evidence="2">
    <location>
        <begin position="42"/>
        <end position="162"/>
    </location>
</feature>
<dbReference type="InterPro" id="IPR001107">
    <property type="entry name" value="Band_7"/>
</dbReference>
<comment type="caution">
    <text evidence="3">The sequence shown here is derived from an EMBL/GenBank/DDBJ whole genome shotgun (WGS) entry which is preliminary data.</text>
</comment>
<dbReference type="PANTHER" id="PTHR43327">
    <property type="entry name" value="STOMATIN-LIKE PROTEIN 2, MITOCHONDRIAL"/>
    <property type="match status" value="1"/>
</dbReference>
<dbReference type="GO" id="GO:0016020">
    <property type="term" value="C:membrane"/>
    <property type="evidence" value="ECO:0007669"/>
    <property type="project" value="UniProtKB-SubCell"/>
</dbReference>
<dbReference type="InterPro" id="IPR050710">
    <property type="entry name" value="Band7/mec-2_domain"/>
</dbReference>
<gene>
    <name evidence="3" type="ORF">CCS01_12050</name>
</gene>
<comment type="subcellular location">
    <subcellularLocation>
        <location evidence="1">Membrane</location>
        <topology evidence="1">Single-pass membrane protein</topology>
    </subcellularLocation>
</comment>
<evidence type="ECO:0000256" key="1">
    <source>
        <dbReference type="ARBA" id="ARBA00004167"/>
    </source>
</evidence>
<accession>A0A2S6NHT6</accession>